<evidence type="ECO:0000256" key="3">
    <source>
        <dbReference type="ARBA" id="ARBA00022475"/>
    </source>
</evidence>
<keyword evidence="7" id="KW-0408">Iron</keyword>
<comment type="subcellular location">
    <subcellularLocation>
        <location evidence="1">Cell membrane</location>
        <topology evidence="1">Peripheral membrane protein</topology>
    </subcellularLocation>
</comment>
<dbReference type="InterPro" id="IPR051535">
    <property type="entry name" value="Siderophore_ABC-ATPase"/>
</dbReference>
<evidence type="ECO:0000256" key="8">
    <source>
        <dbReference type="ARBA" id="ARBA00023065"/>
    </source>
</evidence>
<sequence length="264" mass="28779">MEHTASAHTVLTLENLSIGYTSKKGNAIIASDIQVTLPQGQLVGLIGINGAGKSTLLRTLSGLQNPLSGNCILKQTPIHSIAPEYLAKQLSIVLTGQAISKNLSVLELVSLGRQPYTNWLGTLTETDVHMITEVLEATDTAHIKNKKCYELSDGQLQRVLIARALAQDTSVMILDEPMTHLDLHHKAAILKLLIKIAHEQQKLVLFSTHDIELAIAHCDQLIVLQEGKAIINTPEQLIQDGVFDTLFPSDNVKFDSDSGRFLIG</sequence>
<evidence type="ECO:0000256" key="2">
    <source>
        <dbReference type="ARBA" id="ARBA00022448"/>
    </source>
</evidence>
<dbReference type="PANTHER" id="PTHR42771:SF2">
    <property type="entry name" value="IRON(3+)-HYDROXAMATE IMPORT ATP-BINDING PROTEIN FHUC"/>
    <property type="match status" value="1"/>
</dbReference>
<keyword evidence="3" id="KW-1003">Cell membrane</keyword>
<proteinExistence type="predicted"/>
<evidence type="ECO:0000256" key="9">
    <source>
        <dbReference type="ARBA" id="ARBA00023136"/>
    </source>
</evidence>
<evidence type="ECO:0000256" key="7">
    <source>
        <dbReference type="ARBA" id="ARBA00023004"/>
    </source>
</evidence>
<dbReference type="FunFam" id="3.40.50.300:FF:000134">
    <property type="entry name" value="Iron-enterobactin ABC transporter ATP-binding protein"/>
    <property type="match status" value="1"/>
</dbReference>
<organism evidence="11 12">
    <name type="scientific">Dokdonia pacifica</name>
    <dbReference type="NCBI Taxonomy" id="1627892"/>
    <lineage>
        <taxon>Bacteria</taxon>
        <taxon>Pseudomonadati</taxon>
        <taxon>Bacteroidota</taxon>
        <taxon>Flavobacteriia</taxon>
        <taxon>Flavobacteriales</taxon>
        <taxon>Flavobacteriaceae</taxon>
        <taxon>Dokdonia</taxon>
    </lineage>
</organism>
<dbReference type="Proteomes" id="UP000198379">
    <property type="component" value="Unassembled WGS sequence"/>
</dbReference>
<dbReference type="GO" id="GO:0005524">
    <property type="term" value="F:ATP binding"/>
    <property type="evidence" value="ECO:0007669"/>
    <property type="project" value="UniProtKB-KW"/>
</dbReference>
<keyword evidence="5" id="KW-0547">Nucleotide-binding</keyword>
<evidence type="ECO:0000313" key="11">
    <source>
        <dbReference type="EMBL" id="SNS27145.1"/>
    </source>
</evidence>
<dbReference type="InterPro" id="IPR003439">
    <property type="entry name" value="ABC_transporter-like_ATP-bd"/>
</dbReference>
<feature type="domain" description="ABC transporter" evidence="10">
    <location>
        <begin position="11"/>
        <end position="251"/>
    </location>
</feature>
<evidence type="ECO:0000256" key="6">
    <source>
        <dbReference type="ARBA" id="ARBA00022840"/>
    </source>
</evidence>
<dbReference type="EMBL" id="FZNY01000009">
    <property type="protein sequence ID" value="SNS27145.1"/>
    <property type="molecule type" value="Genomic_DNA"/>
</dbReference>
<dbReference type="AlphaFoldDB" id="A0A239D424"/>
<dbReference type="OrthoDB" id="9787851at2"/>
<evidence type="ECO:0000313" key="12">
    <source>
        <dbReference type="Proteomes" id="UP000198379"/>
    </source>
</evidence>
<accession>A0A239D424</accession>
<evidence type="ECO:0000256" key="1">
    <source>
        <dbReference type="ARBA" id="ARBA00004202"/>
    </source>
</evidence>
<keyword evidence="12" id="KW-1185">Reference proteome</keyword>
<evidence type="ECO:0000256" key="5">
    <source>
        <dbReference type="ARBA" id="ARBA00022741"/>
    </source>
</evidence>
<keyword evidence="9" id="KW-0472">Membrane</keyword>
<dbReference type="RefSeq" id="WP_089373625.1">
    <property type="nucleotide sequence ID" value="NZ_BMEP01000001.1"/>
</dbReference>
<dbReference type="InterPro" id="IPR003593">
    <property type="entry name" value="AAA+_ATPase"/>
</dbReference>
<dbReference type="PANTHER" id="PTHR42771">
    <property type="entry name" value="IRON(3+)-HYDROXAMATE IMPORT ATP-BINDING PROTEIN FHUC"/>
    <property type="match status" value="1"/>
</dbReference>
<keyword evidence="2" id="KW-0813">Transport</keyword>
<evidence type="ECO:0000259" key="10">
    <source>
        <dbReference type="PROSITE" id="PS50893"/>
    </source>
</evidence>
<dbReference type="SUPFAM" id="SSF52540">
    <property type="entry name" value="P-loop containing nucleoside triphosphate hydrolases"/>
    <property type="match status" value="1"/>
</dbReference>
<dbReference type="GO" id="GO:0006826">
    <property type="term" value="P:iron ion transport"/>
    <property type="evidence" value="ECO:0007669"/>
    <property type="project" value="UniProtKB-KW"/>
</dbReference>
<dbReference type="GO" id="GO:0005886">
    <property type="term" value="C:plasma membrane"/>
    <property type="evidence" value="ECO:0007669"/>
    <property type="project" value="UniProtKB-SubCell"/>
</dbReference>
<protein>
    <submittedName>
        <fullName evidence="11">Iron complex transport system ATP-binding protein</fullName>
    </submittedName>
</protein>
<dbReference type="GO" id="GO:0016887">
    <property type="term" value="F:ATP hydrolysis activity"/>
    <property type="evidence" value="ECO:0007669"/>
    <property type="project" value="InterPro"/>
</dbReference>
<keyword evidence="6 11" id="KW-0067">ATP-binding</keyword>
<dbReference type="Pfam" id="PF00005">
    <property type="entry name" value="ABC_tran"/>
    <property type="match status" value="1"/>
</dbReference>
<reference evidence="11 12" key="1">
    <citation type="submission" date="2017-06" db="EMBL/GenBank/DDBJ databases">
        <authorList>
            <person name="Kim H.J."/>
            <person name="Triplett B.A."/>
        </authorList>
    </citation>
    <scope>NUCLEOTIDE SEQUENCE [LARGE SCALE GENOMIC DNA]</scope>
    <source>
        <strain evidence="11 12">DSM 25597</strain>
    </source>
</reference>
<name>A0A239D424_9FLAO</name>
<evidence type="ECO:0000256" key="4">
    <source>
        <dbReference type="ARBA" id="ARBA00022496"/>
    </source>
</evidence>
<dbReference type="PROSITE" id="PS50893">
    <property type="entry name" value="ABC_TRANSPORTER_2"/>
    <property type="match status" value="1"/>
</dbReference>
<dbReference type="CDD" id="cd03214">
    <property type="entry name" value="ABC_Iron-Siderophores_B12_Hemin"/>
    <property type="match status" value="1"/>
</dbReference>
<dbReference type="SMART" id="SM00382">
    <property type="entry name" value="AAA"/>
    <property type="match status" value="1"/>
</dbReference>
<dbReference type="Gene3D" id="3.40.50.300">
    <property type="entry name" value="P-loop containing nucleotide triphosphate hydrolases"/>
    <property type="match status" value="1"/>
</dbReference>
<keyword evidence="4" id="KW-0410">Iron transport</keyword>
<keyword evidence="8" id="KW-0406">Ion transport</keyword>
<gene>
    <name evidence="11" type="ORF">SAMN06265376_109137</name>
</gene>
<dbReference type="InterPro" id="IPR027417">
    <property type="entry name" value="P-loop_NTPase"/>
</dbReference>